<sequence>MTGGKRKEMRLAATCFVVFGVAALGSTGSALGNKALTSADVQLVCTLSDALKRSAATALAQSSAATLAVERACASAENAISDFARRARSKETKQLVETQHRLARSMQTQARELSQKIGVDARLYALEAAQRAGKMDDMVQLFATYDGNPGTGKVCIVKADATDAKTSRDTADKWVKWGGTLKKCKDHTANETITAKDLDAAAEALSTQKKLFTHTGQPIAGGVDGCMLLSSGASNAQHLFKGSDSEPGNATLGGIWYIKGVATAGNGIELVLDDRQNETEADLPSAIDAGKKAPLHTLRQKYTELSTLGTAIDNSDTQCREAIQTKENAQATQKLRALVQQLVCLRQLKVAHTRGKEKKTLDEWLAEDTNNATTSTQEHTPKDTEAKQDTNTPTSAGIKDTRAGHSSNTQQPQKGTPASKASAAHTARNILLAHAIAHTTLAK</sequence>
<organism evidence="2 3">
    <name type="scientific">Trypanosoma vivax (strain Y486)</name>
    <dbReference type="NCBI Taxonomy" id="1055687"/>
    <lineage>
        <taxon>Eukaryota</taxon>
        <taxon>Discoba</taxon>
        <taxon>Euglenozoa</taxon>
        <taxon>Kinetoplastea</taxon>
        <taxon>Metakinetoplastina</taxon>
        <taxon>Trypanosomatida</taxon>
        <taxon>Trypanosomatidae</taxon>
        <taxon>Trypanosoma</taxon>
        <taxon>Duttonella</taxon>
    </lineage>
</organism>
<reference evidence="2 3" key="1">
    <citation type="journal article" date="2012" name="Proc. Natl. Acad. Sci. U.S.A.">
        <title>Antigenic diversity is generated by distinct evolutionary mechanisms in African trypanosome species.</title>
        <authorList>
            <person name="Jackson A.P."/>
            <person name="Berry A."/>
            <person name="Aslett M."/>
            <person name="Allison H.C."/>
            <person name="Burton P."/>
            <person name="Vavrova-Anderson J."/>
            <person name="Brown R."/>
            <person name="Browne H."/>
            <person name="Corton N."/>
            <person name="Hauser H."/>
            <person name="Gamble J."/>
            <person name="Gilderthorp R."/>
            <person name="Marcello L."/>
            <person name="McQuillan J."/>
            <person name="Otto T.D."/>
            <person name="Quail M.A."/>
            <person name="Sanders M.J."/>
            <person name="van Tonder A."/>
            <person name="Ginger M.L."/>
            <person name="Field M.C."/>
            <person name="Barry J.D."/>
            <person name="Hertz-Fowler C."/>
            <person name="Berriman M."/>
        </authorList>
    </citation>
    <scope>NUCLEOTIDE SEQUENCE</scope>
    <source>
        <strain evidence="2 3">Y486</strain>
    </source>
</reference>
<proteinExistence type="predicted"/>
<dbReference type="SUPFAM" id="SSF58087">
    <property type="entry name" value="Variant surface glycoprotein (N-terminal domain)"/>
    <property type="match status" value="1"/>
</dbReference>
<feature type="compositionally biased region" description="Polar residues" evidence="1">
    <location>
        <begin position="368"/>
        <end position="378"/>
    </location>
</feature>
<feature type="compositionally biased region" description="Polar residues" evidence="1">
    <location>
        <begin position="404"/>
        <end position="416"/>
    </location>
</feature>
<protein>
    <submittedName>
        <fullName evidence="2">Uncharacterized protein</fullName>
    </submittedName>
</protein>
<accession>F9WSS9</accession>
<feature type="region of interest" description="Disordered" evidence="1">
    <location>
        <begin position="361"/>
        <end position="424"/>
    </location>
</feature>
<evidence type="ECO:0000256" key="1">
    <source>
        <dbReference type="SAM" id="MobiDB-lite"/>
    </source>
</evidence>
<evidence type="ECO:0000313" key="3">
    <source>
        <dbReference type="Proteomes" id="UP000009027"/>
    </source>
</evidence>
<gene>
    <name evidence="2" type="ORF">TvY486_0034760</name>
</gene>
<dbReference type="EMBL" id="CAEX01005986">
    <property type="protein sequence ID" value="CCD20618.1"/>
    <property type="molecule type" value="Genomic_DNA"/>
</dbReference>
<dbReference type="Proteomes" id="UP000009027">
    <property type="component" value="Unassembled WGS sequence"/>
</dbReference>
<dbReference type="VEuPathDB" id="TriTrypDB:TvY486_0034760"/>
<dbReference type="AlphaFoldDB" id="F9WSS9"/>
<name>F9WSS9_TRYVY</name>
<evidence type="ECO:0000313" key="2">
    <source>
        <dbReference type="EMBL" id="CCD20618.1"/>
    </source>
</evidence>
<feature type="compositionally biased region" description="Basic and acidic residues" evidence="1">
    <location>
        <begin position="379"/>
        <end position="388"/>
    </location>
</feature>
<keyword evidence="3" id="KW-1185">Reference proteome</keyword>